<evidence type="ECO:0000259" key="15">
    <source>
        <dbReference type="Pfam" id="PF18296"/>
    </source>
</evidence>
<dbReference type="RefSeq" id="XP_024710929.1">
    <property type="nucleotide sequence ID" value="XM_024854369.1"/>
</dbReference>
<dbReference type="Proteomes" id="UP000234275">
    <property type="component" value="Unassembled WGS sequence"/>
</dbReference>
<keyword evidence="5 11" id="KW-0805">Transcription regulation</keyword>
<evidence type="ECO:0000256" key="10">
    <source>
        <dbReference type="ARBA" id="ARBA00032008"/>
    </source>
</evidence>
<feature type="compositionally biased region" description="Polar residues" evidence="12">
    <location>
        <begin position="648"/>
        <end position="657"/>
    </location>
</feature>
<dbReference type="OrthoDB" id="103819at2759"/>
<accession>A0A2I2GRW2</accession>
<comment type="caution">
    <text evidence="16">The sequence shown here is derived from an EMBL/GenBank/DDBJ whole genome shotgun (WGS) entry which is preliminary data.</text>
</comment>
<dbReference type="Pfam" id="PF18296">
    <property type="entry name" value="MID_MedPIWI"/>
    <property type="match status" value="1"/>
</dbReference>
<dbReference type="InterPro" id="IPR051139">
    <property type="entry name" value="Mediator_complx_sub13"/>
</dbReference>
<evidence type="ECO:0000256" key="3">
    <source>
        <dbReference type="ARBA" id="ARBA00019618"/>
    </source>
</evidence>
<comment type="subcellular location">
    <subcellularLocation>
        <location evidence="1 11">Nucleus</location>
    </subcellularLocation>
</comment>
<comment type="subunit">
    <text evidence="11">Component of the SRB8-11 complex, which itself associates with the Mediator complex.</text>
</comment>
<gene>
    <name evidence="16" type="ORF">P170DRAFT_506183</name>
</gene>
<dbReference type="GO" id="GO:0045944">
    <property type="term" value="P:positive regulation of transcription by RNA polymerase II"/>
    <property type="evidence" value="ECO:0007669"/>
    <property type="project" value="TreeGrafter"/>
</dbReference>
<feature type="region of interest" description="Disordered" evidence="12">
    <location>
        <begin position="407"/>
        <end position="439"/>
    </location>
</feature>
<keyword evidence="8 11" id="KW-0539">Nucleus</keyword>
<evidence type="ECO:0000256" key="8">
    <source>
        <dbReference type="ARBA" id="ARBA00023242"/>
    </source>
</evidence>
<feature type="compositionally biased region" description="Polar residues" evidence="12">
    <location>
        <begin position="931"/>
        <end position="946"/>
    </location>
</feature>
<evidence type="ECO:0000256" key="12">
    <source>
        <dbReference type="SAM" id="MobiDB-lite"/>
    </source>
</evidence>
<evidence type="ECO:0000256" key="6">
    <source>
        <dbReference type="ARBA" id="ARBA00023159"/>
    </source>
</evidence>
<keyword evidence="17" id="KW-1185">Reference proteome</keyword>
<evidence type="ECO:0000313" key="17">
    <source>
        <dbReference type="Proteomes" id="UP000234275"/>
    </source>
</evidence>
<reference evidence="16 17" key="1">
    <citation type="submission" date="2016-12" db="EMBL/GenBank/DDBJ databases">
        <title>The genomes of Aspergillus section Nigri reveals drivers in fungal speciation.</title>
        <authorList>
            <consortium name="DOE Joint Genome Institute"/>
            <person name="Vesth T.C."/>
            <person name="Nybo J."/>
            <person name="Theobald S."/>
            <person name="Brandl J."/>
            <person name="Frisvad J.C."/>
            <person name="Nielsen K.F."/>
            <person name="Lyhne E.K."/>
            <person name="Kogle M.E."/>
            <person name="Kuo A."/>
            <person name="Riley R."/>
            <person name="Clum A."/>
            <person name="Nolan M."/>
            <person name="Lipzen A."/>
            <person name="Salamov A."/>
            <person name="Henrissat B."/>
            <person name="Wiebenga A."/>
            <person name="De Vries R.P."/>
            <person name="Grigoriev I.V."/>
            <person name="Mortensen U.H."/>
            <person name="Andersen M.R."/>
            <person name="Baker S.E."/>
        </authorList>
    </citation>
    <scope>NUCLEOTIDE SEQUENCE [LARGE SCALE GENOMIC DNA]</scope>
    <source>
        <strain evidence="16 17">IBT 23096</strain>
    </source>
</reference>
<evidence type="ECO:0000256" key="1">
    <source>
        <dbReference type="ARBA" id="ARBA00004123"/>
    </source>
</evidence>
<dbReference type="Pfam" id="PF06333">
    <property type="entry name" value="Med13_C"/>
    <property type="match status" value="1"/>
</dbReference>
<evidence type="ECO:0000256" key="11">
    <source>
        <dbReference type="RuleBase" id="RU364134"/>
    </source>
</evidence>
<feature type="region of interest" description="Disordered" evidence="12">
    <location>
        <begin position="128"/>
        <end position="154"/>
    </location>
</feature>
<feature type="region of interest" description="Disordered" evidence="12">
    <location>
        <begin position="752"/>
        <end position="828"/>
    </location>
</feature>
<name>A0A2I2GRW2_9EURO</name>
<feature type="domain" description="Mediator complex subunit Med13 N-terminal" evidence="14">
    <location>
        <begin position="1"/>
        <end position="376"/>
    </location>
</feature>
<dbReference type="GeneID" id="36562075"/>
<dbReference type="STRING" id="1392250.A0A2I2GRW2"/>
<dbReference type="InterPro" id="IPR021643">
    <property type="entry name" value="Mediator_Med13_N"/>
</dbReference>
<feature type="region of interest" description="Disordered" evidence="12">
    <location>
        <begin position="614"/>
        <end position="687"/>
    </location>
</feature>
<feature type="domain" description="MID" evidence="15">
    <location>
        <begin position="996"/>
        <end position="1162"/>
    </location>
</feature>
<dbReference type="GO" id="GO:0003713">
    <property type="term" value="F:transcription coactivator activity"/>
    <property type="evidence" value="ECO:0007669"/>
    <property type="project" value="TreeGrafter"/>
</dbReference>
<proteinExistence type="inferred from homology"/>
<sequence>MDFPGGSITNIRVIDGFSNIYWRIYTEEPNITNLPGEAPANGYTILKHLSRLKDLELRLRNLDCLVSSYPRRLGLWVFSATPDFEGLGPLCSHGVKDEQSRLVVGASTLKVSASGNITSWDIVKNLSSDPQNASGNPAGPQRQQNTAGTPTRRMDGYSSSATIYASFISAVTGALNLQLIRRNKVIPLGSRSLFTNVDRECYENLKTTNNDPSSFSALTTLQVQLTSAGKLTVTLQTISQPGILRLHQPGDHLTALQNVPSGVDVWLSPSGSVARLVTTNPGPTDAFSPYPSGEGVAIDGNDTAQRKQWKLTVLEWLKNFGLAVDSVEETTWVEVEVWEPFYSRLAGETLRPKEENTFSLPLKRILWPAVFCFRRARSATSEPVQTDSPMSEDPLDFAQKWRATDIPENSDANPKLPPNQQEPRAKDQDMPLAGSADLPEGFESLSRASQYPELQTASLVYPTPPDGAVGMGLNSAAPPSDGLVDDADFALSFAQSHGKQRVQDHLSAKDRSDVDVQMDFGPSAGLMVGSGLYDTNDDDDLFGDMNVKDFGSKGITDADFSFFDDHDFDRMGGGAQHVVEDMPDMMDSSGPEMQSAPVETITPEVSVPQKTPIEHASLPDMSPLQEDTPKSTQQEIPVHDTPVDPSSPDENNQTISPPLSPVEIKKILLPGPNGKDQTPPGHLQGQSYYNPVTFKRNVSNWDQKYGAAGKFWFTATDAGATREPTNSMGDIPTIGIPRRNRKFSAAEGISKAFDGQASPPSDEGAEPWQDSDSSSESSDESDSAVSERGASPATFSTRKRKRARSNSSSLAAQVKSLEEPDQESSVPTAGQSIFLGNFLSTFSDWSMTGYFSFPENQVLPVLARKDLQVQVAQILADQVTQSSLDHKLDGRGGISDLDDGAYSIRTFLEDTEFMDGMERLDLNGFISLQDNNQSSPPVNSANSRQALQRKETGKGSMSKLSPPHVRVRRGKEFLETLPPAVSFWETFGLEPAFGPKDIAAYCICPQNTTEAADAFLERIGLLYAGCNLGVHARGDKSNGLDQTLGSWNIESLDYLSAMQSLKVICEALGTALQNVPPSKDNIVIYMINPFTHAAAMVDLCSAFWALFQKYAADSEKQQTRVFNEVVLQIVPIDFISSTESLVVPPQVEYLSLALEVYSRCPPKNAQPSLVNCAPPMLLAEPLPRSLNFRLASEKPSPLQEGKCLHVACSRSQDQRWISVAWSDNTGSLQRTMSYNLRFRGGNSSRNVHDIRGEIWGATKDIMERISARWRLMVVHTGPVDQDEVDAWSNFVEQYNKTSTMPSELTVLNVNTAPELYLEPPFIPIPMSVFNAQTSSTPVATPNPSVLSPDQTGNAPTPPSGANAPTPTEATLEAESESLLTDICDESWGVILSHRLNSSPHLTEYRPALTSGYLLRRKGATDGDGLYALTVNLIYTQRHSSTHETLLREALGMYRDLATLARARGTCAVQRNTMPWHIATAIRAQELLSYVL</sequence>
<dbReference type="Pfam" id="PF11597">
    <property type="entry name" value="Med13_N"/>
    <property type="match status" value="1"/>
</dbReference>
<feature type="region of interest" description="Disordered" evidence="12">
    <location>
        <begin position="931"/>
        <end position="962"/>
    </location>
</feature>
<evidence type="ECO:0000256" key="4">
    <source>
        <dbReference type="ARBA" id="ARBA00022491"/>
    </source>
</evidence>
<comment type="similarity">
    <text evidence="2 11">Belongs to the Mediator complex subunit 13 family.</text>
</comment>
<feature type="domain" description="Mediator complex subunit Med13 C-terminal" evidence="13">
    <location>
        <begin position="1172"/>
        <end position="1480"/>
    </location>
</feature>
<evidence type="ECO:0000313" key="16">
    <source>
        <dbReference type="EMBL" id="PLB55627.1"/>
    </source>
</evidence>
<protein>
    <recommendedName>
        <fullName evidence="3 11">Mediator of RNA polymerase II transcription subunit 13</fullName>
    </recommendedName>
    <alternativeName>
        <fullName evidence="10 11">Mediator complex subunit 13</fullName>
    </alternativeName>
</protein>
<feature type="region of interest" description="Disordered" evidence="12">
    <location>
        <begin position="1334"/>
        <end position="1372"/>
    </location>
</feature>
<dbReference type="VEuPathDB" id="FungiDB:P170DRAFT_506183"/>
<feature type="compositionally biased region" description="Polar residues" evidence="12">
    <location>
        <begin position="1334"/>
        <end position="1354"/>
    </location>
</feature>
<feature type="compositionally biased region" description="Polar residues" evidence="12">
    <location>
        <begin position="128"/>
        <end position="149"/>
    </location>
</feature>
<dbReference type="PANTHER" id="PTHR48249:SF3">
    <property type="entry name" value="MEDIATOR OF RNA POLYMERASE II TRANSCRIPTION SUBUNIT 13"/>
    <property type="match status" value="1"/>
</dbReference>
<keyword evidence="6 11" id="KW-0010">Activator</keyword>
<keyword evidence="7 11" id="KW-0804">Transcription</keyword>
<evidence type="ECO:0000256" key="9">
    <source>
        <dbReference type="ARBA" id="ARBA00025661"/>
    </source>
</evidence>
<dbReference type="PANTHER" id="PTHR48249">
    <property type="entry name" value="MEDIATOR OF RNA POLYMERASE II TRANSCRIPTION SUBUNIT 13"/>
    <property type="match status" value="1"/>
</dbReference>
<comment type="function">
    <text evidence="9 11">Component of the SRB8-11 complex. The SRB8-11 complex is a regulatory module of the Mediator complex which is itself involved in regulation of basal and activated RNA polymerase II-dependent transcription. The SRB8-11 complex may be involved in the transcriptional repression of a subset of genes regulated by Mediator. It may inhibit the association of the Mediator complex with RNA polymerase II to form the holoenzyme complex.</text>
</comment>
<dbReference type="EMBL" id="MSFO01000001">
    <property type="protein sequence ID" value="PLB55627.1"/>
    <property type="molecule type" value="Genomic_DNA"/>
</dbReference>
<evidence type="ECO:0000259" key="14">
    <source>
        <dbReference type="Pfam" id="PF11597"/>
    </source>
</evidence>
<feature type="compositionally biased region" description="Low complexity" evidence="12">
    <location>
        <begin position="1363"/>
        <end position="1372"/>
    </location>
</feature>
<dbReference type="InterPro" id="IPR009401">
    <property type="entry name" value="Med13_C"/>
</dbReference>
<organism evidence="16 17">
    <name type="scientific">Aspergillus steynii IBT 23096</name>
    <dbReference type="NCBI Taxonomy" id="1392250"/>
    <lineage>
        <taxon>Eukaryota</taxon>
        <taxon>Fungi</taxon>
        <taxon>Dikarya</taxon>
        <taxon>Ascomycota</taxon>
        <taxon>Pezizomycotina</taxon>
        <taxon>Eurotiomycetes</taxon>
        <taxon>Eurotiomycetidae</taxon>
        <taxon>Eurotiales</taxon>
        <taxon>Aspergillaceae</taxon>
        <taxon>Aspergillus</taxon>
        <taxon>Aspergillus subgen. Circumdati</taxon>
    </lineage>
</organism>
<dbReference type="InterPro" id="IPR041285">
    <property type="entry name" value="MID_MedPIWI"/>
</dbReference>
<keyword evidence="4 11" id="KW-0678">Repressor</keyword>
<evidence type="ECO:0000256" key="7">
    <source>
        <dbReference type="ARBA" id="ARBA00023163"/>
    </source>
</evidence>
<evidence type="ECO:0000256" key="2">
    <source>
        <dbReference type="ARBA" id="ARBA00009354"/>
    </source>
</evidence>
<evidence type="ECO:0000259" key="13">
    <source>
        <dbReference type="Pfam" id="PF06333"/>
    </source>
</evidence>
<dbReference type="GO" id="GO:0016592">
    <property type="term" value="C:mediator complex"/>
    <property type="evidence" value="ECO:0007669"/>
    <property type="project" value="InterPro"/>
</dbReference>
<evidence type="ECO:0000256" key="5">
    <source>
        <dbReference type="ARBA" id="ARBA00023015"/>
    </source>
</evidence>